<dbReference type="Proteomes" id="UP001165122">
    <property type="component" value="Unassembled WGS sequence"/>
</dbReference>
<proteinExistence type="predicted"/>
<dbReference type="Gene3D" id="1.10.720.30">
    <property type="entry name" value="SAP domain"/>
    <property type="match status" value="1"/>
</dbReference>
<dbReference type="Pfam" id="PF03382">
    <property type="entry name" value="DUF285"/>
    <property type="match status" value="1"/>
</dbReference>
<reference evidence="2" key="1">
    <citation type="journal article" date="2023" name="Commun. Biol.">
        <title>Genome analysis of Parmales, the sister group of diatoms, reveals the evolutionary specialization of diatoms from phago-mixotrophs to photoautotrophs.</title>
        <authorList>
            <person name="Ban H."/>
            <person name="Sato S."/>
            <person name="Yoshikawa S."/>
            <person name="Yamada K."/>
            <person name="Nakamura Y."/>
            <person name="Ichinomiya M."/>
            <person name="Sato N."/>
            <person name="Blanc-Mathieu R."/>
            <person name="Endo H."/>
            <person name="Kuwata A."/>
            <person name="Ogata H."/>
        </authorList>
    </citation>
    <scope>NUCLEOTIDE SEQUENCE [LARGE SCALE GENOMIC DNA]</scope>
    <source>
        <strain evidence="2">NIES 3700</strain>
    </source>
</reference>
<dbReference type="SUPFAM" id="SSF141571">
    <property type="entry name" value="Pentapeptide repeat-like"/>
    <property type="match status" value="1"/>
</dbReference>
<keyword evidence="2" id="KW-1185">Reference proteome</keyword>
<name>A0A9W7AE62_9STRA</name>
<gene>
    <name evidence="1" type="ORF">TrLO_g12456</name>
</gene>
<comment type="caution">
    <text evidence="1">The sequence shown here is derived from an EMBL/GenBank/DDBJ whole genome shotgun (WGS) entry which is preliminary data.</text>
</comment>
<dbReference type="InterPro" id="IPR036361">
    <property type="entry name" value="SAP_dom_sf"/>
</dbReference>
<protein>
    <recommendedName>
        <fullName evidence="3">BspA family leucine-rich repeat surface protein</fullName>
    </recommendedName>
</protein>
<accession>A0A9W7AE62</accession>
<sequence>MSSFQEPTTTKNKNFNSVFYQSISTFTTAILKRQLDSRGVTYGPKAQKGDLAKLLRRSIERSEEDYSAPPPPEDDCPSYNGLPDDVLGHIISFLCENNLVYEYRVLAYSVFNFEPLWKMAQISRGFWSQAKKRRKKFKDQDRRNYELYEQVREWEKNQDLSLAKHKGKHIREWDTTHITDISYLFEGMVNFDQDLSGWNLINCKSMIGTFTKTNNFAANMKGWNVGNVTTMEKLCLKSENFNADISGFDVSSVTSLQEAFKEVKIFNADVSEWNTKNVTTMRCCFSDARAFNGPLSGWDTTNVKNMSHMFSGARAFNQNLSNFNTCNVQNMQYMFHETRAFNNQSLFGWDVSSVTNMARLFASSVYAGDISLWSTANVKTMSDMFRFSRINKRSIEENWDFSGILVTSDQANMPFKHGRTHSHYNHGGPGPWMMNQHAMMMMMNMPPSDDDY</sequence>
<dbReference type="NCBIfam" id="TIGR02167">
    <property type="entry name" value="Liste_lipo_26"/>
    <property type="match status" value="2"/>
</dbReference>
<evidence type="ECO:0000313" key="1">
    <source>
        <dbReference type="EMBL" id="GMH66100.1"/>
    </source>
</evidence>
<organism evidence="1 2">
    <name type="scientific">Triparma laevis f. longispina</name>
    <dbReference type="NCBI Taxonomy" id="1714387"/>
    <lineage>
        <taxon>Eukaryota</taxon>
        <taxon>Sar</taxon>
        <taxon>Stramenopiles</taxon>
        <taxon>Ochrophyta</taxon>
        <taxon>Bolidophyceae</taxon>
        <taxon>Parmales</taxon>
        <taxon>Triparmaceae</taxon>
        <taxon>Triparma</taxon>
    </lineage>
</organism>
<dbReference type="InterPro" id="IPR011889">
    <property type="entry name" value="Liste_lipo_26"/>
</dbReference>
<dbReference type="InterPro" id="IPR005046">
    <property type="entry name" value="DUF285"/>
</dbReference>
<dbReference type="EMBL" id="BRXW01000557">
    <property type="protein sequence ID" value="GMH66100.1"/>
    <property type="molecule type" value="Genomic_DNA"/>
</dbReference>
<evidence type="ECO:0008006" key="3">
    <source>
        <dbReference type="Google" id="ProtNLM"/>
    </source>
</evidence>
<dbReference type="AlphaFoldDB" id="A0A9W7AE62"/>
<evidence type="ECO:0000313" key="2">
    <source>
        <dbReference type="Proteomes" id="UP001165122"/>
    </source>
</evidence>